<reference evidence="3 4" key="1">
    <citation type="submission" date="2017-03" db="EMBL/GenBank/DDBJ databases">
        <title>Draft genome sequence of Streptomyces scabrisporus NF3, endophyte isolated from Amphipterygium adstringens.</title>
        <authorList>
            <person name="Vazquez M."/>
            <person name="Ceapa C.D."/>
            <person name="Rodriguez Luna D."/>
            <person name="Sanchez Esquivel S."/>
        </authorList>
    </citation>
    <scope>NUCLEOTIDE SEQUENCE [LARGE SCALE GENOMIC DNA]</scope>
    <source>
        <strain evidence="3 4">NF3</strain>
    </source>
</reference>
<sequence>MAGTPGAWVGSNRRNRLPTDWAARCAAVYARDGHTCHVCGRDGADQIDHIRPGDDHSLTNLAPIHDDPCHRAKSSREGIRAAAARRALGRHPEEPHPGIRS</sequence>
<evidence type="ECO:0000256" key="1">
    <source>
        <dbReference type="SAM" id="MobiDB-lite"/>
    </source>
</evidence>
<feature type="compositionally biased region" description="Basic and acidic residues" evidence="1">
    <location>
        <begin position="68"/>
        <end position="79"/>
    </location>
</feature>
<dbReference type="Pfam" id="PF01844">
    <property type="entry name" value="HNH"/>
    <property type="match status" value="1"/>
</dbReference>
<name>A0A1T3P5F2_9ACTN</name>
<feature type="domain" description="HNH" evidence="2">
    <location>
        <begin position="36"/>
        <end position="76"/>
    </location>
</feature>
<accession>A0A1T3P5F2</accession>
<feature type="compositionally biased region" description="Basic and acidic residues" evidence="1">
    <location>
        <begin position="90"/>
        <end position="101"/>
    </location>
</feature>
<dbReference type="Proteomes" id="UP000190037">
    <property type="component" value="Unassembled WGS sequence"/>
</dbReference>
<feature type="region of interest" description="Disordered" evidence="1">
    <location>
        <begin position="68"/>
        <end position="101"/>
    </location>
</feature>
<dbReference type="STRING" id="159449.B4N89_27825"/>
<proteinExistence type="predicted"/>
<evidence type="ECO:0000313" key="3">
    <source>
        <dbReference type="EMBL" id="OPC84232.1"/>
    </source>
</evidence>
<dbReference type="Gene3D" id="1.10.30.50">
    <property type="match status" value="1"/>
</dbReference>
<dbReference type="GO" id="GO:0008270">
    <property type="term" value="F:zinc ion binding"/>
    <property type="evidence" value="ECO:0007669"/>
    <property type="project" value="InterPro"/>
</dbReference>
<dbReference type="InterPro" id="IPR003615">
    <property type="entry name" value="HNH_nuc"/>
</dbReference>
<evidence type="ECO:0000313" key="4">
    <source>
        <dbReference type="Proteomes" id="UP000190037"/>
    </source>
</evidence>
<dbReference type="OrthoDB" id="3234360at2"/>
<dbReference type="CDD" id="cd00085">
    <property type="entry name" value="HNHc"/>
    <property type="match status" value="1"/>
</dbReference>
<dbReference type="GO" id="GO:0003676">
    <property type="term" value="F:nucleic acid binding"/>
    <property type="evidence" value="ECO:0007669"/>
    <property type="project" value="InterPro"/>
</dbReference>
<comment type="caution">
    <text evidence="3">The sequence shown here is derived from an EMBL/GenBank/DDBJ whole genome shotgun (WGS) entry which is preliminary data.</text>
</comment>
<gene>
    <name evidence="3" type="ORF">B4N89_27825</name>
</gene>
<dbReference type="RefSeq" id="WP_078978526.1">
    <property type="nucleotide sequence ID" value="NZ_MWQN01000001.1"/>
</dbReference>
<keyword evidence="4" id="KW-1185">Reference proteome</keyword>
<organism evidence="3 4">
    <name type="scientific">Embleya scabrispora</name>
    <dbReference type="NCBI Taxonomy" id="159449"/>
    <lineage>
        <taxon>Bacteria</taxon>
        <taxon>Bacillati</taxon>
        <taxon>Actinomycetota</taxon>
        <taxon>Actinomycetes</taxon>
        <taxon>Kitasatosporales</taxon>
        <taxon>Streptomycetaceae</taxon>
        <taxon>Embleya</taxon>
    </lineage>
</organism>
<protein>
    <recommendedName>
        <fullName evidence="2">HNH domain-containing protein</fullName>
    </recommendedName>
</protein>
<dbReference type="EMBL" id="MWQN01000001">
    <property type="protein sequence ID" value="OPC84232.1"/>
    <property type="molecule type" value="Genomic_DNA"/>
</dbReference>
<evidence type="ECO:0000259" key="2">
    <source>
        <dbReference type="Pfam" id="PF01844"/>
    </source>
</evidence>
<dbReference type="GO" id="GO:0004519">
    <property type="term" value="F:endonuclease activity"/>
    <property type="evidence" value="ECO:0007669"/>
    <property type="project" value="InterPro"/>
</dbReference>
<dbReference type="InterPro" id="IPR002711">
    <property type="entry name" value="HNH"/>
</dbReference>
<dbReference type="AlphaFoldDB" id="A0A1T3P5F2"/>